<name>A0A150LW43_9BACL</name>
<dbReference type="Proteomes" id="UP000075455">
    <property type="component" value="Unassembled WGS sequence"/>
</dbReference>
<dbReference type="EMBL" id="LQYS01000032">
    <property type="protein sequence ID" value="KYD16530.1"/>
    <property type="molecule type" value="Genomic_DNA"/>
</dbReference>
<comment type="caution">
    <text evidence="1">The sequence shown here is derived from an EMBL/GenBank/DDBJ whole genome shotgun (WGS) entry which is preliminary data.</text>
</comment>
<protein>
    <submittedName>
        <fullName evidence="1">Xylose isomerase</fullName>
        <ecNumber evidence="1">5.3.1.5</ecNumber>
    </submittedName>
</protein>
<dbReference type="EC" id="5.3.1.5" evidence="1"/>
<dbReference type="PATRIC" id="fig|81408.3.peg.3055"/>
<reference evidence="1 2" key="1">
    <citation type="submission" date="2016-01" db="EMBL/GenBank/DDBJ databases">
        <title>Draft Genome Sequences of Seven Thermophilic Sporeformers Isolated from Foods.</title>
        <authorList>
            <person name="Berendsen E.M."/>
            <person name="Wells-Bennik M.H."/>
            <person name="Krawcyk A.O."/>
            <person name="De Jong A."/>
            <person name="Holsappel S."/>
            <person name="Eijlander R.T."/>
            <person name="Kuipers O.P."/>
        </authorList>
    </citation>
    <scope>NUCLEOTIDE SEQUENCE [LARGE SCALE GENOMIC DNA]</scope>
    <source>
        <strain evidence="1 2">B4119</strain>
    </source>
</reference>
<evidence type="ECO:0000313" key="1">
    <source>
        <dbReference type="EMBL" id="KYD16530.1"/>
    </source>
</evidence>
<organism evidence="1 2">
    <name type="scientific">Saccharococcus caldoxylosilyticus</name>
    <dbReference type="NCBI Taxonomy" id="81408"/>
    <lineage>
        <taxon>Bacteria</taxon>
        <taxon>Bacillati</taxon>
        <taxon>Bacillota</taxon>
        <taxon>Bacilli</taxon>
        <taxon>Bacillales</taxon>
        <taxon>Anoxybacillaceae</taxon>
        <taxon>Saccharococcus</taxon>
    </lineage>
</organism>
<dbReference type="GO" id="GO:0009045">
    <property type="term" value="F:xylose isomerase activity"/>
    <property type="evidence" value="ECO:0007669"/>
    <property type="project" value="UniProtKB-EC"/>
</dbReference>
<evidence type="ECO:0000313" key="2">
    <source>
        <dbReference type="Proteomes" id="UP000075455"/>
    </source>
</evidence>
<sequence>MKANKICLKLTAHALQLGEIQNQSDRQERLKTLLNQYLLEVCATR</sequence>
<gene>
    <name evidence="1" type="ORF">B4119_1944</name>
</gene>
<dbReference type="STRING" id="81408.B4119_1944"/>
<dbReference type="AlphaFoldDB" id="A0A150LW43"/>
<dbReference type="eggNOG" id="COG2115">
    <property type="taxonomic scope" value="Bacteria"/>
</dbReference>
<accession>A0A150LW43</accession>
<proteinExistence type="predicted"/>
<keyword evidence="1" id="KW-0413">Isomerase</keyword>